<dbReference type="GO" id="GO:0061630">
    <property type="term" value="F:ubiquitin protein ligase activity"/>
    <property type="evidence" value="ECO:0007669"/>
    <property type="project" value="TreeGrafter"/>
</dbReference>
<evidence type="ECO:0000259" key="5">
    <source>
        <dbReference type="PROSITE" id="PS50072"/>
    </source>
</evidence>
<dbReference type="GO" id="GO:0006513">
    <property type="term" value="P:protein monoubiquitination"/>
    <property type="evidence" value="ECO:0007669"/>
    <property type="project" value="TreeGrafter"/>
</dbReference>
<feature type="non-terminal residue" evidence="8">
    <location>
        <position position="1"/>
    </location>
</feature>
<keyword evidence="9" id="KW-1185">Reference proteome</keyword>
<dbReference type="Gene3D" id="2.40.100.10">
    <property type="entry name" value="Cyclophilin-like"/>
    <property type="match status" value="1"/>
</dbReference>
<feature type="domain" description="B box-type" evidence="7">
    <location>
        <begin position="81"/>
        <end position="122"/>
    </location>
</feature>
<dbReference type="EMBL" id="JAHLQT010042531">
    <property type="protein sequence ID" value="KAG7155218.1"/>
    <property type="molecule type" value="Genomic_DNA"/>
</dbReference>
<dbReference type="PROSITE" id="PS50072">
    <property type="entry name" value="CSA_PPIASE_2"/>
    <property type="match status" value="1"/>
</dbReference>
<gene>
    <name evidence="8" type="primary">Trim72-L4</name>
    <name evidence="8" type="ORF">Hamer_G023853</name>
</gene>
<dbReference type="SUPFAM" id="SSF57845">
    <property type="entry name" value="B-box zinc-binding domain"/>
    <property type="match status" value="1"/>
</dbReference>
<evidence type="ECO:0000259" key="7">
    <source>
        <dbReference type="PROSITE" id="PS50119"/>
    </source>
</evidence>
<dbReference type="PANTHER" id="PTHR25462:SF229">
    <property type="entry name" value="TRANSCRIPTION INTERMEDIARY FACTOR 1-BETA"/>
    <property type="match status" value="1"/>
</dbReference>
<feature type="domain" description="RING-type" evidence="6">
    <location>
        <begin position="9"/>
        <end position="54"/>
    </location>
</feature>
<dbReference type="InterPro" id="IPR047153">
    <property type="entry name" value="TRIM45/56/19-like"/>
</dbReference>
<dbReference type="SUPFAM" id="SSF50891">
    <property type="entry name" value="Cyclophilin-like"/>
    <property type="match status" value="1"/>
</dbReference>
<evidence type="ECO:0000256" key="3">
    <source>
        <dbReference type="ARBA" id="ARBA00022833"/>
    </source>
</evidence>
<keyword evidence="3" id="KW-0862">Zinc</keyword>
<dbReference type="SUPFAM" id="SSF57850">
    <property type="entry name" value="RING/U-box"/>
    <property type="match status" value="1"/>
</dbReference>
<dbReference type="InterPro" id="IPR017907">
    <property type="entry name" value="Znf_RING_CS"/>
</dbReference>
<keyword evidence="2 4" id="KW-0863">Zinc-finger</keyword>
<evidence type="ECO:0000256" key="1">
    <source>
        <dbReference type="ARBA" id="ARBA00022723"/>
    </source>
</evidence>
<dbReference type="GO" id="GO:0008270">
    <property type="term" value="F:zinc ion binding"/>
    <property type="evidence" value="ECO:0007669"/>
    <property type="project" value="UniProtKB-KW"/>
</dbReference>
<dbReference type="PROSITE" id="PS00518">
    <property type="entry name" value="ZF_RING_1"/>
    <property type="match status" value="1"/>
</dbReference>
<accession>A0A8J5JJ23</accession>
<dbReference type="Gene3D" id="3.30.160.60">
    <property type="entry name" value="Classic Zinc Finger"/>
    <property type="match status" value="1"/>
</dbReference>
<dbReference type="PANTHER" id="PTHR25462">
    <property type="entry name" value="BONUS, ISOFORM C-RELATED"/>
    <property type="match status" value="1"/>
</dbReference>
<dbReference type="Pfam" id="PF00160">
    <property type="entry name" value="Pro_isomerase"/>
    <property type="match status" value="1"/>
</dbReference>
<feature type="domain" description="PPIase cyclophilin-type" evidence="5">
    <location>
        <begin position="216"/>
        <end position="368"/>
    </location>
</feature>
<dbReference type="InterPro" id="IPR029000">
    <property type="entry name" value="Cyclophilin-like_dom_sf"/>
</dbReference>
<dbReference type="GO" id="GO:0003755">
    <property type="term" value="F:peptidyl-prolyl cis-trans isomerase activity"/>
    <property type="evidence" value="ECO:0007669"/>
    <property type="project" value="InterPro"/>
</dbReference>
<keyword evidence="1" id="KW-0479">Metal-binding</keyword>
<dbReference type="InterPro" id="IPR002130">
    <property type="entry name" value="Cyclophilin-type_PPIase_dom"/>
</dbReference>
<dbReference type="SMART" id="SM00336">
    <property type="entry name" value="BBOX"/>
    <property type="match status" value="1"/>
</dbReference>
<dbReference type="AlphaFoldDB" id="A0A8J5JJ23"/>
<dbReference type="InterPro" id="IPR027370">
    <property type="entry name" value="Znf-RING_euk"/>
</dbReference>
<proteinExistence type="predicted"/>
<dbReference type="InterPro" id="IPR013083">
    <property type="entry name" value="Znf_RING/FYVE/PHD"/>
</dbReference>
<dbReference type="Proteomes" id="UP000747542">
    <property type="component" value="Unassembled WGS sequence"/>
</dbReference>
<dbReference type="Gene3D" id="3.30.40.10">
    <property type="entry name" value="Zinc/RING finger domain, C3HC4 (zinc finger)"/>
    <property type="match status" value="1"/>
</dbReference>
<evidence type="ECO:0000313" key="8">
    <source>
        <dbReference type="EMBL" id="KAG7155218.1"/>
    </source>
</evidence>
<evidence type="ECO:0000313" key="9">
    <source>
        <dbReference type="Proteomes" id="UP000747542"/>
    </source>
</evidence>
<dbReference type="CDD" id="cd19756">
    <property type="entry name" value="Bbox2"/>
    <property type="match status" value="1"/>
</dbReference>
<dbReference type="PROSITE" id="PS50089">
    <property type="entry name" value="ZF_RING_2"/>
    <property type="match status" value="1"/>
</dbReference>
<dbReference type="InterPro" id="IPR000315">
    <property type="entry name" value="Znf_B-box"/>
</dbReference>
<reference evidence="8" key="1">
    <citation type="journal article" date="2021" name="Sci. Adv.">
        <title>The American lobster genome reveals insights on longevity, neural, and immune adaptations.</title>
        <authorList>
            <person name="Polinski J.M."/>
            <person name="Zimin A.V."/>
            <person name="Clark K.F."/>
            <person name="Kohn A.B."/>
            <person name="Sadowski N."/>
            <person name="Timp W."/>
            <person name="Ptitsyn A."/>
            <person name="Khanna P."/>
            <person name="Romanova D.Y."/>
            <person name="Williams P."/>
            <person name="Greenwood S.J."/>
            <person name="Moroz L.L."/>
            <person name="Walt D.R."/>
            <person name="Bodnar A.G."/>
        </authorList>
    </citation>
    <scope>NUCLEOTIDE SEQUENCE</scope>
    <source>
        <strain evidence="8">GMGI-L3</strain>
    </source>
</reference>
<name>A0A8J5JJ23_HOMAM</name>
<dbReference type="Pfam" id="PF13445">
    <property type="entry name" value="zf-RING_UBOX"/>
    <property type="match status" value="1"/>
</dbReference>
<organism evidence="8 9">
    <name type="scientific">Homarus americanus</name>
    <name type="common">American lobster</name>
    <dbReference type="NCBI Taxonomy" id="6706"/>
    <lineage>
        <taxon>Eukaryota</taxon>
        <taxon>Metazoa</taxon>
        <taxon>Ecdysozoa</taxon>
        <taxon>Arthropoda</taxon>
        <taxon>Crustacea</taxon>
        <taxon>Multicrustacea</taxon>
        <taxon>Malacostraca</taxon>
        <taxon>Eumalacostraca</taxon>
        <taxon>Eucarida</taxon>
        <taxon>Decapoda</taxon>
        <taxon>Pleocyemata</taxon>
        <taxon>Astacidea</taxon>
        <taxon>Nephropoidea</taxon>
        <taxon>Nephropidae</taxon>
        <taxon>Homarus</taxon>
    </lineage>
</organism>
<evidence type="ECO:0000259" key="6">
    <source>
        <dbReference type="PROSITE" id="PS50089"/>
    </source>
</evidence>
<dbReference type="InterPro" id="IPR001841">
    <property type="entry name" value="Znf_RING"/>
</dbReference>
<evidence type="ECO:0000256" key="2">
    <source>
        <dbReference type="ARBA" id="ARBA00022771"/>
    </source>
</evidence>
<protein>
    <submittedName>
        <fullName evidence="8">Tripartite motif-containing protein 72-like 4</fullName>
    </submittedName>
</protein>
<comment type="caution">
    <text evidence="8">The sequence shown here is derived from an EMBL/GenBank/DDBJ whole genome shotgun (WGS) entry which is preliminary data.</text>
</comment>
<dbReference type="PROSITE" id="PS50119">
    <property type="entry name" value="ZF_BBOX"/>
    <property type="match status" value="1"/>
</dbReference>
<dbReference type="Pfam" id="PF00643">
    <property type="entry name" value="zf-B_box"/>
    <property type="match status" value="1"/>
</dbReference>
<sequence length="371" mass="40967">TGMNEAVRCGVCCEVYCEGTREPRMLPCGHTFCRSCLDVNQSKCGGGHLTCLTCPTKHQVSLQHLPISFALLDLATNYNDSQPEWCSVHGDGLNYWCRECKRLLCGLCLYTGHPLGHQVTPARALLHKKRAITSQLANINCIVEKVKQHTVAIFHDTVSQILSLSRWTGRITEVEAKVAALTAQQDDITGVEAVEDYEHKLSRMELKILCDRPEVFLELGVEGRCLGRVYIQLWWHLRRAHHFLALCLGTLGPSYVGSNFKNVVNKGEGKEHVQAGDYITPDGSKSGQGLMDNLEWGGEHRGKAREGVVAGASCGSQNLDACFLICTIAHPDRHFKCPFGQVVSGLRLVRQVVNIDPISQVTITDCGFVTL</sequence>
<dbReference type="SMART" id="SM00184">
    <property type="entry name" value="RING"/>
    <property type="match status" value="1"/>
</dbReference>
<evidence type="ECO:0000256" key="4">
    <source>
        <dbReference type="PROSITE-ProRule" id="PRU00024"/>
    </source>
</evidence>